<name>A0A3B1C082_9ZZZZ</name>
<reference evidence="3" key="1">
    <citation type="submission" date="2018-06" db="EMBL/GenBank/DDBJ databases">
        <authorList>
            <person name="Zhirakovskaya E."/>
        </authorList>
    </citation>
    <scope>NUCLEOTIDE SEQUENCE</scope>
</reference>
<dbReference type="AlphaFoldDB" id="A0A3B1C082"/>
<dbReference type="InterPro" id="IPR056412">
    <property type="entry name" value="Ig_CycH"/>
</dbReference>
<proteinExistence type="predicted"/>
<dbReference type="Pfam" id="PF23892">
    <property type="entry name" value="Ig_CycH"/>
    <property type="match status" value="1"/>
</dbReference>
<evidence type="ECO:0000313" key="3">
    <source>
        <dbReference type="EMBL" id="VAX20161.1"/>
    </source>
</evidence>
<feature type="region of interest" description="Disordered" evidence="1">
    <location>
        <begin position="34"/>
        <end position="63"/>
    </location>
</feature>
<organism evidence="3">
    <name type="scientific">hydrothermal vent metagenome</name>
    <dbReference type="NCBI Taxonomy" id="652676"/>
    <lineage>
        <taxon>unclassified sequences</taxon>
        <taxon>metagenomes</taxon>
        <taxon>ecological metagenomes</taxon>
    </lineage>
</organism>
<evidence type="ECO:0000256" key="1">
    <source>
        <dbReference type="SAM" id="MobiDB-lite"/>
    </source>
</evidence>
<accession>A0A3B1C082</accession>
<feature type="domain" description="Cytochrome c-type biogenesis protein H Ig-like" evidence="2">
    <location>
        <begin position="82"/>
        <end position="178"/>
    </location>
</feature>
<dbReference type="EMBL" id="UOGE01000052">
    <property type="protein sequence ID" value="VAX20161.1"/>
    <property type="molecule type" value="Genomic_DNA"/>
</dbReference>
<protein>
    <recommendedName>
        <fullName evidence="2">Cytochrome c-type biogenesis protein H Ig-like domain-containing protein</fullName>
    </recommendedName>
</protein>
<evidence type="ECO:0000259" key="2">
    <source>
        <dbReference type="Pfam" id="PF23892"/>
    </source>
</evidence>
<sequence>MKFFINKRGGLAAFAMLSLLFTASCQDHHWMAYDESNPLPEPGSPEALAQAEKNRKAHTKASQFQLDKPAGAAFKGTIVSGMVNLPEELAEKALAEWTLYIIARPLDGGAPLAAAKAVEVKFPFNFRLDERNIMVGGPTEGMKLRIEAMLDSDGDPITKSPGDLFGRLEGDAVLGAENVVITLRKKSS</sequence>
<dbReference type="PROSITE" id="PS51257">
    <property type="entry name" value="PROKAR_LIPOPROTEIN"/>
    <property type="match status" value="1"/>
</dbReference>
<gene>
    <name evidence="3" type="ORF">MNBD_NITROSPINAE02-1225</name>
</gene>